<dbReference type="Proteomes" id="UP000535543">
    <property type="component" value="Unassembled WGS sequence"/>
</dbReference>
<reference evidence="6 7" key="1">
    <citation type="submission" date="2019-05" db="EMBL/GenBank/DDBJ databases">
        <authorList>
            <person name="Lee S.D."/>
        </authorList>
    </citation>
    <scope>NUCLEOTIDE SEQUENCE [LARGE SCALE GENOMIC DNA]</scope>
    <source>
        <strain evidence="6 7">YC2-7</strain>
    </source>
</reference>
<feature type="domain" description="IclR-ED" evidence="5">
    <location>
        <begin position="68"/>
        <end position="248"/>
    </location>
</feature>
<comment type="caution">
    <text evidence="6">The sequence shown here is derived from an EMBL/GenBank/DDBJ whole genome shotgun (WGS) entry which is preliminary data.</text>
</comment>
<keyword evidence="2" id="KW-0238">DNA-binding</keyword>
<feature type="domain" description="HTH iclR-type" evidence="4">
    <location>
        <begin position="12"/>
        <end position="74"/>
    </location>
</feature>
<dbReference type="GO" id="GO:0045892">
    <property type="term" value="P:negative regulation of DNA-templated transcription"/>
    <property type="evidence" value="ECO:0007669"/>
    <property type="project" value="TreeGrafter"/>
</dbReference>
<dbReference type="PANTHER" id="PTHR30136:SF24">
    <property type="entry name" value="HTH-TYPE TRANSCRIPTIONAL REPRESSOR ALLR"/>
    <property type="match status" value="1"/>
</dbReference>
<dbReference type="RefSeq" id="WP_169587400.1">
    <property type="nucleotide sequence ID" value="NZ_VCQU01000004.1"/>
</dbReference>
<dbReference type="Gene3D" id="3.30.450.40">
    <property type="match status" value="1"/>
</dbReference>
<dbReference type="InterPro" id="IPR029016">
    <property type="entry name" value="GAF-like_dom_sf"/>
</dbReference>
<dbReference type="Gene3D" id="1.10.10.10">
    <property type="entry name" value="Winged helix-like DNA-binding domain superfamily/Winged helix DNA-binding domain"/>
    <property type="match status" value="1"/>
</dbReference>
<name>A0A848KI90_9NOCA</name>
<evidence type="ECO:0000313" key="7">
    <source>
        <dbReference type="Proteomes" id="UP000535543"/>
    </source>
</evidence>
<accession>A0A848KI90</accession>
<dbReference type="GO" id="GO:0003677">
    <property type="term" value="F:DNA binding"/>
    <property type="evidence" value="ECO:0007669"/>
    <property type="project" value="UniProtKB-KW"/>
</dbReference>
<evidence type="ECO:0000256" key="1">
    <source>
        <dbReference type="ARBA" id="ARBA00023015"/>
    </source>
</evidence>
<evidence type="ECO:0000313" key="6">
    <source>
        <dbReference type="EMBL" id="NMN95950.1"/>
    </source>
</evidence>
<dbReference type="SUPFAM" id="SSF55781">
    <property type="entry name" value="GAF domain-like"/>
    <property type="match status" value="1"/>
</dbReference>
<dbReference type="SUPFAM" id="SSF46785">
    <property type="entry name" value="Winged helix' DNA-binding domain"/>
    <property type="match status" value="1"/>
</dbReference>
<organism evidence="6 7">
    <name type="scientific">Antrihabitans stalactiti</name>
    <dbReference type="NCBI Taxonomy" id="2584121"/>
    <lineage>
        <taxon>Bacteria</taxon>
        <taxon>Bacillati</taxon>
        <taxon>Actinomycetota</taxon>
        <taxon>Actinomycetes</taxon>
        <taxon>Mycobacteriales</taxon>
        <taxon>Nocardiaceae</taxon>
        <taxon>Antrihabitans</taxon>
    </lineage>
</organism>
<dbReference type="PROSITE" id="PS51077">
    <property type="entry name" value="HTH_ICLR"/>
    <property type="match status" value="1"/>
</dbReference>
<dbReference type="PROSITE" id="PS51078">
    <property type="entry name" value="ICLR_ED"/>
    <property type="match status" value="1"/>
</dbReference>
<proteinExistence type="predicted"/>
<dbReference type="AlphaFoldDB" id="A0A848KI90"/>
<dbReference type="EMBL" id="VCQU01000004">
    <property type="protein sequence ID" value="NMN95950.1"/>
    <property type="molecule type" value="Genomic_DNA"/>
</dbReference>
<dbReference type="InterPro" id="IPR014757">
    <property type="entry name" value="Tscrpt_reg_IclR_C"/>
</dbReference>
<keyword evidence="7" id="KW-1185">Reference proteome</keyword>
<reference evidence="6 7" key="2">
    <citation type="submission" date="2020-06" db="EMBL/GenBank/DDBJ databases">
        <title>Antribacter stalactiti gen. nov., sp. nov., a new member of the family Nacardiaceae isolated from a cave.</title>
        <authorList>
            <person name="Kim I.S."/>
        </authorList>
    </citation>
    <scope>NUCLEOTIDE SEQUENCE [LARGE SCALE GENOMIC DNA]</scope>
    <source>
        <strain evidence="6 7">YC2-7</strain>
    </source>
</reference>
<evidence type="ECO:0000256" key="3">
    <source>
        <dbReference type="ARBA" id="ARBA00023163"/>
    </source>
</evidence>
<dbReference type="InterPro" id="IPR005471">
    <property type="entry name" value="Tscrpt_reg_IclR_N"/>
</dbReference>
<dbReference type="InterPro" id="IPR036390">
    <property type="entry name" value="WH_DNA-bd_sf"/>
</dbReference>
<dbReference type="InterPro" id="IPR036388">
    <property type="entry name" value="WH-like_DNA-bd_sf"/>
</dbReference>
<protein>
    <submittedName>
        <fullName evidence="6">IclR family transcriptional regulator</fullName>
    </submittedName>
</protein>
<evidence type="ECO:0000256" key="2">
    <source>
        <dbReference type="ARBA" id="ARBA00023125"/>
    </source>
</evidence>
<dbReference type="PANTHER" id="PTHR30136">
    <property type="entry name" value="HELIX-TURN-HELIX TRANSCRIPTIONAL REGULATOR, ICLR FAMILY"/>
    <property type="match status" value="1"/>
</dbReference>
<dbReference type="Pfam" id="PF01614">
    <property type="entry name" value="IclR_C"/>
    <property type="match status" value="1"/>
</dbReference>
<evidence type="ECO:0000259" key="5">
    <source>
        <dbReference type="PROSITE" id="PS51078"/>
    </source>
</evidence>
<dbReference type="GO" id="GO:0003700">
    <property type="term" value="F:DNA-binding transcription factor activity"/>
    <property type="evidence" value="ECO:0007669"/>
    <property type="project" value="TreeGrafter"/>
</dbReference>
<sequence>MSPLRDPSRHHPSAVSNSLRIIEAIAVLGLGVSAKEIASALHMPTATAYRLLNALVADEYVVRTSDLRGFGLGARLDGLITAASVPVVPFAARSALDELRQSVRFAVHVIDFHAGALRVLDADPDHPIQAERELVRHLHASAAGKTLLAYSPSWRDALPKKLIRLTTHTVTDLSALRSHLDELRRVGFAIQIDELADGLTCTAVPILDFDGTTRGALCLAGPSSRKDAILTHIDAARACAMSLGPLLY</sequence>
<dbReference type="InterPro" id="IPR050707">
    <property type="entry name" value="HTH_MetabolicPath_Reg"/>
</dbReference>
<evidence type="ECO:0000259" key="4">
    <source>
        <dbReference type="PROSITE" id="PS51077"/>
    </source>
</evidence>
<gene>
    <name evidence="6" type="ORF">FGL95_12995</name>
</gene>
<keyword evidence="1" id="KW-0805">Transcription regulation</keyword>
<keyword evidence="3" id="KW-0804">Transcription</keyword>
<dbReference type="Pfam" id="PF09339">
    <property type="entry name" value="HTH_IclR"/>
    <property type="match status" value="1"/>
</dbReference>